<comment type="similarity">
    <text evidence="2 7">Belongs to the peptidase M14 family.</text>
</comment>
<evidence type="ECO:0000256" key="4">
    <source>
        <dbReference type="ARBA" id="ARBA00022801"/>
    </source>
</evidence>
<dbReference type="PROSITE" id="PS51782">
    <property type="entry name" value="LYSM"/>
    <property type="match status" value="2"/>
</dbReference>
<dbReference type="Pfam" id="PF00246">
    <property type="entry name" value="Peptidase_M14"/>
    <property type="match status" value="1"/>
</dbReference>
<dbReference type="CDD" id="cd00118">
    <property type="entry name" value="LysM"/>
    <property type="match status" value="2"/>
</dbReference>
<dbReference type="InterPro" id="IPR000834">
    <property type="entry name" value="Peptidase_M14"/>
</dbReference>
<gene>
    <name evidence="10" type="ORF">GCM10008967_40220</name>
</gene>
<feature type="active site" description="Proton donor/acceptor" evidence="7">
    <location>
        <position position="364"/>
    </location>
</feature>
<name>A0ABN0WSS5_9BACI</name>
<dbReference type="PRINTS" id="PR00765">
    <property type="entry name" value="CRBOXYPTASEA"/>
</dbReference>
<dbReference type="CDD" id="cd06229">
    <property type="entry name" value="M14_Endopeptidase_I"/>
    <property type="match status" value="1"/>
</dbReference>
<feature type="domain" description="LysM" evidence="8">
    <location>
        <begin position="51"/>
        <end position="95"/>
    </location>
</feature>
<evidence type="ECO:0000256" key="7">
    <source>
        <dbReference type="PROSITE-ProRule" id="PRU01379"/>
    </source>
</evidence>
<accession>A0ABN0WSS5</accession>
<evidence type="ECO:0000256" key="5">
    <source>
        <dbReference type="ARBA" id="ARBA00022833"/>
    </source>
</evidence>
<dbReference type="Gene3D" id="3.10.350.10">
    <property type="entry name" value="LysM domain"/>
    <property type="match status" value="2"/>
</dbReference>
<evidence type="ECO:0000313" key="11">
    <source>
        <dbReference type="Proteomes" id="UP001500782"/>
    </source>
</evidence>
<dbReference type="InterPro" id="IPR018392">
    <property type="entry name" value="LysM"/>
</dbReference>
<dbReference type="PANTHER" id="PTHR11705:SF143">
    <property type="entry name" value="SLL0236 PROTEIN"/>
    <property type="match status" value="1"/>
</dbReference>
<reference evidence="10 11" key="1">
    <citation type="journal article" date="2019" name="Int. J. Syst. Evol. Microbiol.">
        <title>The Global Catalogue of Microorganisms (GCM) 10K type strain sequencing project: providing services to taxonomists for standard genome sequencing and annotation.</title>
        <authorList>
            <consortium name="The Broad Institute Genomics Platform"/>
            <consortium name="The Broad Institute Genome Sequencing Center for Infectious Disease"/>
            <person name="Wu L."/>
            <person name="Ma J."/>
        </authorList>
    </citation>
    <scope>NUCLEOTIDE SEQUENCE [LARGE SCALE GENOMIC DNA]</scope>
    <source>
        <strain evidence="10 11">JCM 9731</strain>
    </source>
</reference>
<feature type="domain" description="Peptidase M14" evidence="9">
    <location>
        <begin position="106"/>
        <end position="392"/>
    </location>
</feature>
<dbReference type="RefSeq" id="WP_343803359.1">
    <property type="nucleotide sequence ID" value="NZ_BAAADJ010000064.1"/>
</dbReference>
<keyword evidence="3" id="KW-0645">Protease</keyword>
<keyword evidence="5" id="KW-0862">Zinc</keyword>
<dbReference type="InterPro" id="IPR034274">
    <property type="entry name" value="ENP1_M14_CPD"/>
</dbReference>
<evidence type="ECO:0000256" key="2">
    <source>
        <dbReference type="ARBA" id="ARBA00005988"/>
    </source>
</evidence>
<keyword evidence="6" id="KW-0482">Metalloprotease</keyword>
<dbReference type="InterPro" id="IPR036779">
    <property type="entry name" value="LysM_dom_sf"/>
</dbReference>
<evidence type="ECO:0000313" key="10">
    <source>
        <dbReference type="EMBL" id="GAA0345756.1"/>
    </source>
</evidence>
<comment type="caution">
    <text evidence="10">The sequence shown here is derived from an EMBL/GenBank/DDBJ whole genome shotgun (WGS) entry which is preliminary data.</text>
</comment>
<dbReference type="PANTHER" id="PTHR11705">
    <property type="entry name" value="PROTEASE FAMILY M14 CARBOXYPEPTIDASE A,B"/>
    <property type="match status" value="1"/>
</dbReference>
<dbReference type="Gene3D" id="3.40.630.10">
    <property type="entry name" value="Zn peptidases"/>
    <property type="match status" value="1"/>
</dbReference>
<dbReference type="PROSITE" id="PS52035">
    <property type="entry name" value="PEPTIDASE_M14"/>
    <property type="match status" value="1"/>
</dbReference>
<feature type="domain" description="LysM" evidence="8">
    <location>
        <begin position="1"/>
        <end position="45"/>
    </location>
</feature>
<keyword evidence="4" id="KW-0378">Hydrolase</keyword>
<dbReference type="Pfam" id="PF01476">
    <property type="entry name" value="LysM"/>
    <property type="match status" value="2"/>
</dbReference>
<keyword evidence="11" id="KW-1185">Reference proteome</keyword>
<dbReference type="SUPFAM" id="SSF54106">
    <property type="entry name" value="LysM domain"/>
    <property type="match status" value="2"/>
</dbReference>
<dbReference type="SMART" id="SM00631">
    <property type="entry name" value="Zn_pept"/>
    <property type="match status" value="1"/>
</dbReference>
<protein>
    <submittedName>
        <fullName evidence="10">M14 family metallopeptidase</fullName>
    </submittedName>
</protein>
<organism evidence="10 11">
    <name type="scientific">Bacillus carboniphilus</name>
    <dbReference type="NCBI Taxonomy" id="86663"/>
    <lineage>
        <taxon>Bacteria</taxon>
        <taxon>Bacillati</taxon>
        <taxon>Bacillota</taxon>
        <taxon>Bacilli</taxon>
        <taxon>Bacillales</taxon>
        <taxon>Bacillaceae</taxon>
        <taxon>Bacillus</taxon>
    </lineage>
</organism>
<dbReference type="Proteomes" id="UP001500782">
    <property type="component" value="Unassembled WGS sequence"/>
</dbReference>
<evidence type="ECO:0000256" key="6">
    <source>
        <dbReference type="ARBA" id="ARBA00023049"/>
    </source>
</evidence>
<dbReference type="EMBL" id="BAAADJ010000064">
    <property type="protein sequence ID" value="GAA0345756.1"/>
    <property type="molecule type" value="Genomic_DNA"/>
</dbReference>
<sequence>MKITVRSGDSLWYYSQLFGVSLQLILDSNRNVNPNTLTPGTDVNIPGFFASGYTIKSGDSFWKLASERNISVDAISILNPSVNPSRLQVGQVIQLPERVVSRIIDGRVNYDSSRFQEDLAAIQEIYPFIRVEQIGRSVLGKPLTEIRIGRGQRKIHYNASFHANEWITTPVLMTFINDYLLALTNYGSIRGVYALPLYDINTLSTVPLVNPDGVDLVLNGPPASVRGEVIEINNGSTNFNNWKANIRGVDLNNQYPANWEIEQARKEQAPAPANFPGEAPLTEPEAIAIAELTGNRQFDQTYALHTQGEVFFWGYEGLEPPLSAELAQYYERLSGYRSVQYVDSHAGYKDWFISVYRRPGFTFELGRGVNPLPISQFDTIYQDMLGVFVGSLYRR</sequence>
<evidence type="ECO:0000259" key="9">
    <source>
        <dbReference type="PROSITE" id="PS52035"/>
    </source>
</evidence>
<evidence type="ECO:0000256" key="3">
    <source>
        <dbReference type="ARBA" id="ARBA00022670"/>
    </source>
</evidence>
<dbReference type="SMART" id="SM00257">
    <property type="entry name" value="LysM"/>
    <property type="match status" value="2"/>
</dbReference>
<proteinExistence type="inferred from homology"/>
<evidence type="ECO:0000256" key="1">
    <source>
        <dbReference type="ARBA" id="ARBA00001947"/>
    </source>
</evidence>
<evidence type="ECO:0000259" key="8">
    <source>
        <dbReference type="PROSITE" id="PS51782"/>
    </source>
</evidence>
<dbReference type="SUPFAM" id="SSF53187">
    <property type="entry name" value="Zn-dependent exopeptidases"/>
    <property type="match status" value="1"/>
</dbReference>
<comment type="cofactor">
    <cofactor evidence="1">
        <name>Zn(2+)</name>
        <dbReference type="ChEBI" id="CHEBI:29105"/>
    </cofactor>
</comment>